<sequence>MLVPGSLRYYHRTMASASRGDESGDLLPAIAAQNVVDGGRTAAAWSAHQHNVANSRLSQLLKHTNRIIARWPVCDHGQLNRFRASAGMAATMAGAEIEEATICPNGTQNICVVCTPQEKNACAYVKAQRDRLGESAYRVLVYLPDDTCNGFMKGVGVEAQLRALIVNHSNTGATEAKSIKNTMAVVVLLEGIGKATAMALARRKARVILACRNMDKAKRAAQEILDSTGQSVVVKQLDLASFKSVNHFCDDILKTGVATRRARQQRWHRHSVPSYKV</sequence>
<dbReference type="PANTHER" id="PTHR43157:SF31">
    <property type="entry name" value="PHOSPHATIDYLINOSITOL-GLYCAN BIOSYNTHESIS CLASS F PROTEIN"/>
    <property type="match status" value="1"/>
</dbReference>
<dbReference type="SUPFAM" id="SSF51735">
    <property type="entry name" value="NAD(P)-binding Rossmann-fold domains"/>
    <property type="match status" value="1"/>
</dbReference>
<dbReference type="VEuPathDB" id="VectorBase:RSAN_051974"/>
<reference evidence="2" key="1">
    <citation type="journal article" date="2020" name="Cell">
        <title>Large-Scale Comparative Analyses of Tick Genomes Elucidate Their Genetic Diversity and Vector Capacities.</title>
        <authorList>
            <consortium name="Tick Genome and Microbiome Consortium (TIGMIC)"/>
            <person name="Jia N."/>
            <person name="Wang J."/>
            <person name="Shi W."/>
            <person name="Du L."/>
            <person name="Sun Y."/>
            <person name="Zhan W."/>
            <person name="Jiang J.F."/>
            <person name="Wang Q."/>
            <person name="Zhang B."/>
            <person name="Ji P."/>
            <person name="Bell-Sakyi L."/>
            <person name="Cui X.M."/>
            <person name="Yuan T.T."/>
            <person name="Jiang B.G."/>
            <person name="Yang W.F."/>
            <person name="Lam T.T."/>
            <person name="Chang Q.C."/>
            <person name="Ding S.J."/>
            <person name="Wang X.J."/>
            <person name="Zhu J.G."/>
            <person name="Ruan X.D."/>
            <person name="Zhao L."/>
            <person name="Wei J.T."/>
            <person name="Ye R.Z."/>
            <person name="Que T.C."/>
            <person name="Du C.H."/>
            <person name="Zhou Y.H."/>
            <person name="Cheng J.X."/>
            <person name="Dai P.F."/>
            <person name="Guo W.B."/>
            <person name="Han X.H."/>
            <person name="Huang E.J."/>
            <person name="Li L.F."/>
            <person name="Wei W."/>
            <person name="Gao Y.C."/>
            <person name="Liu J.Z."/>
            <person name="Shao H.Z."/>
            <person name="Wang X."/>
            <person name="Wang C.C."/>
            <person name="Yang T.C."/>
            <person name="Huo Q.B."/>
            <person name="Li W."/>
            <person name="Chen H.Y."/>
            <person name="Chen S.E."/>
            <person name="Zhou L.G."/>
            <person name="Ni X.B."/>
            <person name="Tian J.H."/>
            <person name="Sheng Y."/>
            <person name="Liu T."/>
            <person name="Pan Y.S."/>
            <person name="Xia L.Y."/>
            <person name="Li J."/>
            <person name="Zhao F."/>
            <person name="Cao W.C."/>
        </authorList>
    </citation>
    <scope>NUCLEOTIDE SEQUENCE</scope>
    <source>
        <strain evidence="2">Rsan-2018</strain>
    </source>
</reference>
<organism evidence="2 3">
    <name type="scientific">Rhipicephalus sanguineus</name>
    <name type="common">Brown dog tick</name>
    <name type="synonym">Ixodes sanguineus</name>
    <dbReference type="NCBI Taxonomy" id="34632"/>
    <lineage>
        <taxon>Eukaryota</taxon>
        <taxon>Metazoa</taxon>
        <taxon>Ecdysozoa</taxon>
        <taxon>Arthropoda</taxon>
        <taxon>Chelicerata</taxon>
        <taxon>Arachnida</taxon>
        <taxon>Acari</taxon>
        <taxon>Parasitiformes</taxon>
        <taxon>Ixodida</taxon>
        <taxon>Ixodoidea</taxon>
        <taxon>Ixodidae</taxon>
        <taxon>Rhipicephalinae</taxon>
        <taxon>Rhipicephalus</taxon>
        <taxon>Rhipicephalus</taxon>
    </lineage>
</organism>
<evidence type="ECO:0000313" key="3">
    <source>
        <dbReference type="Proteomes" id="UP000821837"/>
    </source>
</evidence>
<dbReference type="AlphaFoldDB" id="A0A9D4PHJ1"/>
<keyword evidence="3" id="KW-1185">Reference proteome</keyword>
<reference evidence="2" key="2">
    <citation type="submission" date="2021-09" db="EMBL/GenBank/DDBJ databases">
        <authorList>
            <person name="Jia N."/>
            <person name="Wang J."/>
            <person name="Shi W."/>
            <person name="Du L."/>
            <person name="Sun Y."/>
            <person name="Zhan W."/>
            <person name="Jiang J."/>
            <person name="Wang Q."/>
            <person name="Zhang B."/>
            <person name="Ji P."/>
            <person name="Sakyi L.B."/>
            <person name="Cui X."/>
            <person name="Yuan T."/>
            <person name="Jiang B."/>
            <person name="Yang W."/>
            <person name="Lam T.T.-Y."/>
            <person name="Chang Q."/>
            <person name="Ding S."/>
            <person name="Wang X."/>
            <person name="Zhu J."/>
            <person name="Ruan X."/>
            <person name="Zhao L."/>
            <person name="Wei J."/>
            <person name="Que T."/>
            <person name="Du C."/>
            <person name="Cheng J."/>
            <person name="Dai P."/>
            <person name="Han X."/>
            <person name="Huang E."/>
            <person name="Gao Y."/>
            <person name="Liu J."/>
            <person name="Shao H."/>
            <person name="Ye R."/>
            <person name="Li L."/>
            <person name="Wei W."/>
            <person name="Wang X."/>
            <person name="Wang C."/>
            <person name="Huo Q."/>
            <person name="Li W."/>
            <person name="Guo W."/>
            <person name="Chen H."/>
            <person name="Chen S."/>
            <person name="Zhou L."/>
            <person name="Zhou L."/>
            <person name="Ni X."/>
            <person name="Tian J."/>
            <person name="Zhou Y."/>
            <person name="Sheng Y."/>
            <person name="Liu T."/>
            <person name="Pan Y."/>
            <person name="Xia L."/>
            <person name="Li J."/>
            <person name="Zhao F."/>
            <person name="Cao W."/>
        </authorList>
    </citation>
    <scope>NUCLEOTIDE SEQUENCE</scope>
    <source>
        <strain evidence="2">Rsan-2018</strain>
        <tissue evidence="2">Larvae</tissue>
    </source>
</reference>
<comment type="caution">
    <text evidence="2">The sequence shown here is derived from an EMBL/GenBank/DDBJ whole genome shotgun (WGS) entry which is preliminary data.</text>
</comment>
<evidence type="ECO:0000313" key="2">
    <source>
        <dbReference type="EMBL" id="KAH7943377.1"/>
    </source>
</evidence>
<dbReference type="Proteomes" id="UP000821837">
    <property type="component" value="Unassembled WGS sequence"/>
</dbReference>
<dbReference type="PANTHER" id="PTHR43157">
    <property type="entry name" value="PHOSPHATIDYLINOSITOL-GLYCAN BIOSYNTHESIS CLASS F PROTEIN-RELATED"/>
    <property type="match status" value="1"/>
</dbReference>
<dbReference type="Pfam" id="PF00106">
    <property type="entry name" value="adh_short"/>
    <property type="match status" value="1"/>
</dbReference>
<dbReference type="EMBL" id="JABSTV010001253">
    <property type="protein sequence ID" value="KAH7943377.1"/>
    <property type="molecule type" value="Genomic_DNA"/>
</dbReference>
<dbReference type="InterPro" id="IPR036291">
    <property type="entry name" value="NAD(P)-bd_dom_sf"/>
</dbReference>
<dbReference type="InterPro" id="IPR002347">
    <property type="entry name" value="SDR_fam"/>
</dbReference>
<protein>
    <recommendedName>
        <fullName evidence="4">Dehydrogenase</fullName>
    </recommendedName>
</protein>
<gene>
    <name evidence="2" type="ORF">HPB52_007604</name>
</gene>
<evidence type="ECO:0000256" key="1">
    <source>
        <dbReference type="ARBA" id="ARBA00023002"/>
    </source>
</evidence>
<accession>A0A9D4PHJ1</accession>
<name>A0A9D4PHJ1_RHISA</name>
<evidence type="ECO:0008006" key="4">
    <source>
        <dbReference type="Google" id="ProtNLM"/>
    </source>
</evidence>
<keyword evidence="1" id="KW-0560">Oxidoreductase</keyword>
<dbReference type="Gene3D" id="3.40.50.720">
    <property type="entry name" value="NAD(P)-binding Rossmann-like Domain"/>
    <property type="match status" value="1"/>
</dbReference>
<proteinExistence type="predicted"/>
<dbReference type="GO" id="GO:0016491">
    <property type="term" value="F:oxidoreductase activity"/>
    <property type="evidence" value="ECO:0007669"/>
    <property type="project" value="UniProtKB-KW"/>
</dbReference>